<gene>
    <name evidence="1" type="ORF">llap_13505</name>
</gene>
<evidence type="ECO:0000313" key="1">
    <source>
        <dbReference type="EMBL" id="PKU36192.1"/>
    </source>
</evidence>
<organism evidence="1 2">
    <name type="scientific">Limosa lapponica baueri</name>
    <dbReference type="NCBI Taxonomy" id="1758121"/>
    <lineage>
        <taxon>Eukaryota</taxon>
        <taxon>Metazoa</taxon>
        <taxon>Chordata</taxon>
        <taxon>Craniata</taxon>
        <taxon>Vertebrata</taxon>
        <taxon>Euteleostomi</taxon>
        <taxon>Archelosauria</taxon>
        <taxon>Archosauria</taxon>
        <taxon>Dinosauria</taxon>
        <taxon>Saurischia</taxon>
        <taxon>Theropoda</taxon>
        <taxon>Coelurosauria</taxon>
        <taxon>Aves</taxon>
        <taxon>Neognathae</taxon>
        <taxon>Neoaves</taxon>
        <taxon>Charadriiformes</taxon>
        <taxon>Scolopacidae</taxon>
        <taxon>Limosa</taxon>
    </lineage>
</organism>
<protein>
    <submittedName>
        <fullName evidence="1">Uncharacterized protein</fullName>
    </submittedName>
</protein>
<reference evidence="2" key="1">
    <citation type="submission" date="2017-11" db="EMBL/GenBank/DDBJ databases">
        <authorList>
            <person name="Lima N.C."/>
            <person name="Parody-Merino A.M."/>
            <person name="Battley P.F."/>
            <person name="Fidler A.E."/>
            <person name="Prosdocimi F."/>
        </authorList>
    </citation>
    <scope>NUCLEOTIDE SEQUENCE [LARGE SCALE GENOMIC DNA]</scope>
</reference>
<name>A0A2I0TQX9_LIMLA</name>
<evidence type="ECO:0000313" key="2">
    <source>
        <dbReference type="Proteomes" id="UP000233556"/>
    </source>
</evidence>
<proteinExistence type="predicted"/>
<accession>A0A2I0TQX9</accession>
<dbReference type="Proteomes" id="UP000233556">
    <property type="component" value="Unassembled WGS sequence"/>
</dbReference>
<reference evidence="2" key="2">
    <citation type="submission" date="2017-12" db="EMBL/GenBank/DDBJ databases">
        <title>Genome sequence of the Bar-tailed Godwit (Limosa lapponica baueri).</title>
        <authorList>
            <person name="Lima N.C.B."/>
            <person name="Parody-Merino A.M."/>
            <person name="Battley P.F."/>
            <person name="Fidler A.E."/>
            <person name="Prosdocimi F."/>
        </authorList>
    </citation>
    <scope>NUCLEOTIDE SEQUENCE [LARGE SCALE GENOMIC DNA]</scope>
</reference>
<sequence length="235" mass="26169">MWAVEKTEVLPVGCSRWGLTRAEGQNPLPEPVDHASFDAAQDVVVFLGREHTLLAQAELPISHHLQVLRAALNPFSTQPILVLGIAPTDMQDLALALVELQEVHTGPSLKPVKISLDGIPSLQHIDGTTQLGVISKLAEGALKPTVSVANKDVKQYWSQYQPLRNTTHHWLPLGHRAIDRSSLSAAIQPIPYPQSGPSIKSMSLQFRDAKEKLRVQEFNNFTENRTQWHTYLKLY</sequence>
<dbReference type="EMBL" id="KZ507805">
    <property type="protein sequence ID" value="PKU36192.1"/>
    <property type="molecule type" value="Genomic_DNA"/>
</dbReference>
<keyword evidence="2" id="KW-1185">Reference proteome</keyword>
<dbReference type="AlphaFoldDB" id="A0A2I0TQX9"/>
<dbReference type="OrthoDB" id="418242at2759"/>